<accession>A0A151P435</accession>
<evidence type="ECO:0000256" key="3">
    <source>
        <dbReference type="ARBA" id="ARBA00022538"/>
    </source>
</evidence>
<dbReference type="PANTHER" id="PTHR11537">
    <property type="entry name" value="VOLTAGE-GATED POTASSIUM CHANNEL"/>
    <property type="match status" value="1"/>
</dbReference>
<feature type="domain" description="Ion transport" evidence="13">
    <location>
        <begin position="15"/>
        <end position="76"/>
    </location>
</feature>
<dbReference type="EMBL" id="AKHW03001146">
    <property type="protein sequence ID" value="KYO43689.1"/>
    <property type="molecule type" value="Genomic_DNA"/>
</dbReference>
<keyword evidence="10 12" id="KW-0472">Membrane</keyword>
<dbReference type="AlphaFoldDB" id="A0A151P435"/>
<feature type="transmembrane region" description="Helical" evidence="12">
    <location>
        <begin position="12"/>
        <end position="34"/>
    </location>
</feature>
<evidence type="ECO:0000259" key="13">
    <source>
        <dbReference type="Pfam" id="PF00520"/>
    </source>
</evidence>
<keyword evidence="5" id="KW-0631">Potassium channel</keyword>
<comment type="subcellular location">
    <subcellularLocation>
        <location evidence="1">Membrane</location>
        <topology evidence="1">Multi-pass membrane protein</topology>
    </subcellularLocation>
</comment>
<evidence type="ECO:0000256" key="4">
    <source>
        <dbReference type="ARBA" id="ARBA00022692"/>
    </source>
</evidence>
<proteinExistence type="predicted"/>
<keyword evidence="4 12" id="KW-0812">Transmembrane</keyword>
<reference evidence="14 15" key="1">
    <citation type="journal article" date="2012" name="Genome Biol.">
        <title>Sequencing three crocodilian genomes to illuminate the evolution of archosaurs and amniotes.</title>
        <authorList>
            <person name="St John J.A."/>
            <person name="Braun E.L."/>
            <person name="Isberg S.R."/>
            <person name="Miles L.G."/>
            <person name="Chong A.Y."/>
            <person name="Gongora J."/>
            <person name="Dalzell P."/>
            <person name="Moran C."/>
            <person name="Bed'hom B."/>
            <person name="Abzhanov A."/>
            <person name="Burgess S.C."/>
            <person name="Cooksey A.M."/>
            <person name="Castoe T.A."/>
            <person name="Crawford N.G."/>
            <person name="Densmore L.D."/>
            <person name="Drew J.C."/>
            <person name="Edwards S.V."/>
            <person name="Faircloth B.C."/>
            <person name="Fujita M.K."/>
            <person name="Greenwold M.J."/>
            <person name="Hoffmann F.G."/>
            <person name="Howard J.M."/>
            <person name="Iguchi T."/>
            <person name="Janes D.E."/>
            <person name="Khan S.Y."/>
            <person name="Kohno S."/>
            <person name="de Koning A.J."/>
            <person name="Lance S.L."/>
            <person name="McCarthy F.M."/>
            <person name="McCormack J.E."/>
            <person name="Merchant M.E."/>
            <person name="Peterson D.G."/>
            <person name="Pollock D.D."/>
            <person name="Pourmand N."/>
            <person name="Raney B.J."/>
            <person name="Roessler K.A."/>
            <person name="Sanford J.R."/>
            <person name="Sawyer R.H."/>
            <person name="Schmidt C.J."/>
            <person name="Triplett E.W."/>
            <person name="Tuberville T.D."/>
            <person name="Venegas-Anaya M."/>
            <person name="Howard J.T."/>
            <person name="Jarvis E.D."/>
            <person name="Guillette L.J.Jr."/>
            <person name="Glenn T.C."/>
            <person name="Green R.E."/>
            <person name="Ray D.A."/>
        </authorList>
    </citation>
    <scope>NUCLEOTIDE SEQUENCE [LARGE SCALE GENOMIC DNA]</scope>
    <source>
        <strain evidence="14">KSC_2009_1</strain>
    </source>
</reference>
<dbReference type="SUPFAM" id="SSF81324">
    <property type="entry name" value="Voltage-gated potassium channels"/>
    <property type="match status" value="1"/>
</dbReference>
<gene>
    <name evidence="14" type="ORF">Y1Q_0013679</name>
</gene>
<keyword evidence="6" id="KW-0851">Voltage-gated channel</keyword>
<evidence type="ECO:0000256" key="1">
    <source>
        <dbReference type="ARBA" id="ARBA00004141"/>
    </source>
</evidence>
<dbReference type="GO" id="GO:0005251">
    <property type="term" value="F:delayed rectifier potassium channel activity"/>
    <property type="evidence" value="ECO:0007669"/>
    <property type="project" value="TreeGrafter"/>
</dbReference>
<dbReference type="Pfam" id="PF00520">
    <property type="entry name" value="Ion_trans"/>
    <property type="match status" value="1"/>
</dbReference>
<organism evidence="14 15">
    <name type="scientific">Alligator mississippiensis</name>
    <name type="common">American alligator</name>
    <dbReference type="NCBI Taxonomy" id="8496"/>
    <lineage>
        <taxon>Eukaryota</taxon>
        <taxon>Metazoa</taxon>
        <taxon>Chordata</taxon>
        <taxon>Craniata</taxon>
        <taxon>Vertebrata</taxon>
        <taxon>Euteleostomi</taxon>
        <taxon>Archelosauria</taxon>
        <taxon>Archosauria</taxon>
        <taxon>Crocodylia</taxon>
        <taxon>Alligatoridae</taxon>
        <taxon>Alligatorinae</taxon>
        <taxon>Alligator</taxon>
    </lineage>
</organism>
<dbReference type="PANTHER" id="PTHR11537:SF91">
    <property type="entry name" value="POTASSIUM VOLTAGE-GATED CHANNEL SUBFAMILY G MEMBER 3"/>
    <property type="match status" value="1"/>
</dbReference>
<evidence type="ECO:0000256" key="6">
    <source>
        <dbReference type="ARBA" id="ARBA00022882"/>
    </source>
</evidence>
<keyword evidence="15" id="KW-1185">Reference proteome</keyword>
<evidence type="ECO:0000256" key="2">
    <source>
        <dbReference type="ARBA" id="ARBA00022448"/>
    </source>
</evidence>
<evidence type="ECO:0000256" key="11">
    <source>
        <dbReference type="ARBA" id="ARBA00023303"/>
    </source>
</evidence>
<evidence type="ECO:0000256" key="7">
    <source>
        <dbReference type="ARBA" id="ARBA00022958"/>
    </source>
</evidence>
<comment type="caution">
    <text evidence="14">The sequence shown here is derived from an EMBL/GenBank/DDBJ whole genome shotgun (WGS) entry which is preliminary data.</text>
</comment>
<evidence type="ECO:0000256" key="10">
    <source>
        <dbReference type="ARBA" id="ARBA00023136"/>
    </source>
</evidence>
<sequence>MRRTFEEPASSLAAQILATVSILFVIVSMVVLCASTLPDWRAAENRSVEEHSRIIEAICIGWFTAECIVRFIISKNKSLCSVITSSSSDLLDMAGVSLLNS</sequence>
<evidence type="ECO:0000256" key="9">
    <source>
        <dbReference type="ARBA" id="ARBA00023065"/>
    </source>
</evidence>
<evidence type="ECO:0000256" key="8">
    <source>
        <dbReference type="ARBA" id="ARBA00022989"/>
    </source>
</evidence>
<dbReference type="Gene3D" id="1.20.120.350">
    <property type="entry name" value="Voltage-gated potassium channels. Chain C"/>
    <property type="match status" value="1"/>
</dbReference>
<keyword evidence="11" id="KW-0407">Ion channel</keyword>
<dbReference type="InterPro" id="IPR027359">
    <property type="entry name" value="Volt_channel_dom_sf"/>
</dbReference>
<dbReference type="InterPro" id="IPR028325">
    <property type="entry name" value="VG_K_chnl"/>
</dbReference>
<keyword evidence="2" id="KW-0813">Transport</keyword>
<keyword evidence="7" id="KW-0630">Potassium</keyword>
<keyword evidence="3" id="KW-0633">Potassium transport</keyword>
<keyword evidence="8 12" id="KW-1133">Transmembrane helix</keyword>
<evidence type="ECO:0000313" key="14">
    <source>
        <dbReference type="EMBL" id="KYO43689.1"/>
    </source>
</evidence>
<keyword evidence="9" id="KW-0406">Ion transport</keyword>
<dbReference type="Proteomes" id="UP000050525">
    <property type="component" value="Unassembled WGS sequence"/>
</dbReference>
<protein>
    <recommendedName>
        <fullName evidence="13">Ion transport domain-containing protein</fullName>
    </recommendedName>
</protein>
<dbReference type="GO" id="GO:0008076">
    <property type="term" value="C:voltage-gated potassium channel complex"/>
    <property type="evidence" value="ECO:0007669"/>
    <property type="project" value="InterPro"/>
</dbReference>
<dbReference type="PRINTS" id="PR00169">
    <property type="entry name" value="KCHANNEL"/>
</dbReference>
<dbReference type="GO" id="GO:0001508">
    <property type="term" value="P:action potential"/>
    <property type="evidence" value="ECO:0007669"/>
    <property type="project" value="TreeGrafter"/>
</dbReference>
<dbReference type="InterPro" id="IPR005821">
    <property type="entry name" value="Ion_trans_dom"/>
</dbReference>
<evidence type="ECO:0000256" key="12">
    <source>
        <dbReference type="SAM" id="Phobius"/>
    </source>
</evidence>
<name>A0A151P435_ALLMI</name>
<evidence type="ECO:0000313" key="15">
    <source>
        <dbReference type="Proteomes" id="UP000050525"/>
    </source>
</evidence>
<evidence type="ECO:0000256" key="5">
    <source>
        <dbReference type="ARBA" id="ARBA00022826"/>
    </source>
</evidence>